<keyword evidence="2" id="KW-0812">Transmembrane</keyword>
<dbReference type="SUPFAM" id="SSF53300">
    <property type="entry name" value="vWA-like"/>
    <property type="match status" value="1"/>
</dbReference>
<evidence type="ECO:0000259" key="3">
    <source>
        <dbReference type="PROSITE" id="PS50234"/>
    </source>
</evidence>
<feature type="transmembrane region" description="Helical" evidence="2">
    <location>
        <begin position="27"/>
        <end position="45"/>
    </location>
</feature>
<dbReference type="Pfam" id="PF13768">
    <property type="entry name" value="VWA_3"/>
    <property type="match status" value="1"/>
</dbReference>
<protein>
    <submittedName>
        <fullName evidence="4">Substrate-binding and VWA domain-containing protein</fullName>
    </submittedName>
</protein>
<keyword evidence="2" id="KW-1133">Transmembrane helix</keyword>
<dbReference type="SUPFAM" id="SSF53850">
    <property type="entry name" value="Periplasmic binding protein-like II"/>
    <property type="match status" value="1"/>
</dbReference>
<feature type="region of interest" description="Disordered" evidence="1">
    <location>
        <begin position="346"/>
        <end position="365"/>
    </location>
</feature>
<dbReference type="RefSeq" id="WP_353941228.1">
    <property type="nucleotide sequence ID" value="NZ_CP159534.1"/>
</dbReference>
<sequence length="590" mass="62071">MGRHSSMPDEYGTATADRRPRSRGRTVAIATALVLVVAAGTAVALRSDLLHLGGSCGKTVHLSVAASPDIAPALRAAATHARDQELTSDGACIDVAVSARDSYKVADTLRSGKGGEDFQVWVPDAELWIKRVEQNDKATSVSTTGTVATSPIGVGMVASAAKSFGFPEKKYGWTELAGAAFQDNKLRLGAADPARSATGLLALTRLATASAKSGDDGTQAAAMAKILSHRTSDSDGQLMDTVARDESGTENGNPKRNEALVLSEQAAFAHNAEVGDSGALDLFYPKDGSPELSYPFTLVDESSLSTEESRAAVRFMTLLNTSEGHRILSKYGFRDEDDAVVKSVAEGAGGRAPQPYDDAASEPASDEQLEQTLGMWTITVQSARVLVVVDASGSMANPAPGRAESRMEVTKASMLAALSTSFTDEDDIGLWEFATKLDGDRDYKKLVPTTRLGDRSGSGTQRERLSAAFAALQPVPDGATGLYDTTLAAYKDAKATYKKGKFNAVVVVTDGVNEDPGSISRSSLIQQLQSMTDSERPVPLIAIAVGPNTDKEEIEQIAEATGGSGHQVRDPADIQQVILKAIMEAGARTN</sequence>
<evidence type="ECO:0000256" key="1">
    <source>
        <dbReference type="SAM" id="MobiDB-lite"/>
    </source>
</evidence>
<organism evidence="4">
    <name type="scientific">Streptomyces tabacisoli</name>
    <dbReference type="NCBI Taxonomy" id="3156398"/>
    <lineage>
        <taxon>Bacteria</taxon>
        <taxon>Bacillati</taxon>
        <taxon>Actinomycetota</taxon>
        <taxon>Actinomycetes</taxon>
        <taxon>Kitasatosporales</taxon>
        <taxon>Streptomycetaceae</taxon>
        <taxon>Streptomyces</taxon>
    </lineage>
</organism>
<dbReference type="AlphaFoldDB" id="A0AAU8INL2"/>
<keyword evidence="2" id="KW-0472">Membrane</keyword>
<feature type="region of interest" description="Disordered" evidence="1">
    <location>
        <begin position="1"/>
        <end position="22"/>
    </location>
</feature>
<proteinExistence type="predicted"/>
<dbReference type="EMBL" id="CP159534">
    <property type="protein sequence ID" value="XCJ69542.1"/>
    <property type="molecule type" value="Genomic_DNA"/>
</dbReference>
<dbReference type="Gene3D" id="3.40.50.410">
    <property type="entry name" value="von Willebrand factor, type A domain"/>
    <property type="match status" value="1"/>
</dbReference>
<dbReference type="Pfam" id="PF13531">
    <property type="entry name" value="SBP_bac_11"/>
    <property type="match status" value="1"/>
</dbReference>
<gene>
    <name evidence="4" type="ORF">ABII15_06000</name>
</gene>
<evidence type="ECO:0000313" key="4">
    <source>
        <dbReference type="EMBL" id="XCJ69542.1"/>
    </source>
</evidence>
<dbReference type="InterPro" id="IPR036465">
    <property type="entry name" value="vWFA_dom_sf"/>
</dbReference>
<evidence type="ECO:0000256" key="2">
    <source>
        <dbReference type="SAM" id="Phobius"/>
    </source>
</evidence>
<dbReference type="InterPro" id="IPR002035">
    <property type="entry name" value="VWF_A"/>
</dbReference>
<feature type="domain" description="VWFA" evidence="3">
    <location>
        <begin position="384"/>
        <end position="582"/>
    </location>
</feature>
<dbReference type="SMART" id="SM00327">
    <property type="entry name" value="VWA"/>
    <property type="match status" value="1"/>
</dbReference>
<dbReference type="KEGG" id="stac:ABII15_06000"/>
<reference evidence="4" key="1">
    <citation type="submission" date="2024-06" db="EMBL/GenBank/DDBJ databases">
        <title>Streptomyces sp. strain HUAS MG91 genome sequences.</title>
        <authorList>
            <person name="Mo P."/>
        </authorList>
    </citation>
    <scope>NUCLEOTIDE SEQUENCE</scope>
    <source>
        <strain evidence="4">HUAS MG91</strain>
    </source>
</reference>
<accession>A0AAU8INL2</accession>
<dbReference type="PROSITE" id="PS50234">
    <property type="entry name" value="VWFA"/>
    <property type="match status" value="1"/>
</dbReference>
<name>A0AAU8INL2_9ACTN</name>